<evidence type="ECO:0000313" key="4">
    <source>
        <dbReference type="Proteomes" id="UP001500748"/>
    </source>
</evidence>
<dbReference type="Gene3D" id="3.60.21.10">
    <property type="match status" value="1"/>
</dbReference>
<feature type="domain" description="GTPase-associated adaptor" evidence="2">
    <location>
        <begin position="374"/>
        <end position="434"/>
    </location>
</feature>
<feature type="domain" description="Calcineurin-like phosphoesterase" evidence="1">
    <location>
        <begin position="5"/>
        <end position="244"/>
    </location>
</feature>
<dbReference type="Pfam" id="PF00149">
    <property type="entry name" value="Metallophos"/>
    <property type="match status" value="1"/>
</dbReference>
<dbReference type="SUPFAM" id="SSF56300">
    <property type="entry name" value="Metallo-dependent phosphatases"/>
    <property type="match status" value="1"/>
</dbReference>
<dbReference type="PANTHER" id="PTHR31302">
    <property type="entry name" value="TRANSMEMBRANE PROTEIN WITH METALLOPHOSPHOESTERASE DOMAIN-RELATED"/>
    <property type="match status" value="1"/>
</dbReference>
<name>A0ABP7GQB0_9FLAO</name>
<accession>A0ABP7GQB0</accession>
<dbReference type="Proteomes" id="UP001500748">
    <property type="component" value="Unassembled WGS sequence"/>
</dbReference>
<dbReference type="EMBL" id="BAABDU010000004">
    <property type="protein sequence ID" value="GAA3773102.1"/>
    <property type="molecule type" value="Genomic_DNA"/>
</dbReference>
<dbReference type="PANTHER" id="PTHR31302:SF0">
    <property type="entry name" value="TRANSMEMBRANE PROTEIN WITH METALLOPHOSPHOESTERASE DOMAIN"/>
    <property type="match status" value="1"/>
</dbReference>
<dbReference type="InterPro" id="IPR004843">
    <property type="entry name" value="Calcineurin-like_PHP"/>
</dbReference>
<dbReference type="Pfam" id="PF19976">
    <property type="entry name" value="GAAD"/>
    <property type="match status" value="1"/>
</dbReference>
<protein>
    <submittedName>
        <fullName evidence="3">Metallophosphoesterase</fullName>
    </submittedName>
</protein>
<organism evidence="3 4">
    <name type="scientific">Flavobacterium ginsengiterrae</name>
    <dbReference type="NCBI Taxonomy" id="871695"/>
    <lineage>
        <taxon>Bacteria</taxon>
        <taxon>Pseudomonadati</taxon>
        <taxon>Bacteroidota</taxon>
        <taxon>Flavobacteriia</taxon>
        <taxon>Flavobacteriales</taxon>
        <taxon>Flavobacteriaceae</taxon>
        <taxon>Flavobacterium</taxon>
    </lineage>
</organism>
<evidence type="ECO:0000313" key="3">
    <source>
        <dbReference type="EMBL" id="GAA3773102.1"/>
    </source>
</evidence>
<evidence type="ECO:0000259" key="1">
    <source>
        <dbReference type="Pfam" id="PF00149"/>
    </source>
</evidence>
<keyword evidence="4" id="KW-1185">Reference proteome</keyword>
<comment type="caution">
    <text evidence="3">The sequence shown here is derived from an EMBL/GenBank/DDBJ whole genome shotgun (WGS) entry which is preliminary data.</text>
</comment>
<dbReference type="InterPro" id="IPR045533">
    <property type="entry name" value="GAAD"/>
</dbReference>
<dbReference type="InterPro" id="IPR029052">
    <property type="entry name" value="Metallo-depent_PP-like"/>
</dbReference>
<dbReference type="RefSeq" id="WP_345145392.1">
    <property type="nucleotide sequence ID" value="NZ_BAABDU010000004.1"/>
</dbReference>
<evidence type="ECO:0000259" key="2">
    <source>
        <dbReference type="Pfam" id="PF19976"/>
    </source>
</evidence>
<gene>
    <name evidence="3" type="ORF">GCM10022423_29420</name>
</gene>
<proteinExistence type="predicted"/>
<sequence>MSLIFVHLSDIHFGQEKGGSLHINDDVKERLLDDARTEVMKLSKQKADGVIISGDIAYGGKLIEYEIAGKWLDRLTAAVGCEITDVQVVPGNHDIDFDEITPITQSVIDEIIEKGDEALDKFLDREADRELIYRRFHGYRTFAEGYDCPLDSEGRVSKDHIFELAPNRRIKFLGLNTALICSKSEKEEGGLILGKRQHVIPIEPGLETIVIAHHPLNWIQDSNAAGRYIRKRARVFISGHEHMPSHKLEQTNEDADLVSLASGAAAPPKADDQYNYCYNILEFQWLEEEDALLLNIHGRMWDYDNVEFISDGNHFNNGLASYKIRCPNFRKEAGTEVNKISLQNIQHKCDEVSVNLDVKETPKEYSMGEEAEINLVLLKFFRDLTSGERLSLLIELGAIPNTWNETLTHGTERSAFNKLLAAGKLEQVHDKINQILHK</sequence>
<reference evidence="4" key="1">
    <citation type="journal article" date="2019" name="Int. J. Syst. Evol. Microbiol.">
        <title>The Global Catalogue of Microorganisms (GCM) 10K type strain sequencing project: providing services to taxonomists for standard genome sequencing and annotation.</title>
        <authorList>
            <consortium name="The Broad Institute Genomics Platform"/>
            <consortium name="The Broad Institute Genome Sequencing Center for Infectious Disease"/>
            <person name="Wu L."/>
            <person name="Ma J."/>
        </authorList>
    </citation>
    <scope>NUCLEOTIDE SEQUENCE [LARGE SCALE GENOMIC DNA]</scope>
    <source>
        <strain evidence="4">JCM 17337</strain>
    </source>
</reference>
<dbReference type="InterPro" id="IPR051158">
    <property type="entry name" value="Metallophosphoesterase_sf"/>
</dbReference>